<organism evidence="2 3">
    <name type="scientific">Streptomyces viridiviolaceus</name>
    <dbReference type="NCBI Taxonomy" id="68282"/>
    <lineage>
        <taxon>Bacteria</taxon>
        <taxon>Bacillati</taxon>
        <taxon>Actinomycetota</taxon>
        <taxon>Actinomycetes</taxon>
        <taxon>Kitasatosporales</taxon>
        <taxon>Streptomycetaceae</taxon>
        <taxon>Streptomyces</taxon>
    </lineage>
</organism>
<dbReference type="Gene3D" id="2.40.10.10">
    <property type="entry name" value="Trypsin-like serine proteases"/>
    <property type="match status" value="1"/>
</dbReference>
<dbReference type="GO" id="GO:0016787">
    <property type="term" value="F:hydrolase activity"/>
    <property type="evidence" value="ECO:0007669"/>
    <property type="project" value="UniProtKB-KW"/>
</dbReference>
<dbReference type="Proteomes" id="UP001596409">
    <property type="component" value="Unassembled WGS sequence"/>
</dbReference>
<dbReference type="Pfam" id="PF00089">
    <property type="entry name" value="Trypsin"/>
    <property type="match status" value="1"/>
</dbReference>
<dbReference type="EC" id="3.4.21.-" evidence="2"/>
<evidence type="ECO:0000313" key="3">
    <source>
        <dbReference type="Proteomes" id="UP001596409"/>
    </source>
</evidence>
<dbReference type="RefSeq" id="WP_229880419.1">
    <property type="nucleotide sequence ID" value="NZ_BMWA01000003.1"/>
</dbReference>
<dbReference type="InterPro" id="IPR001254">
    <property type="entry name" value="Trypsin_dom"/>
</dbReference>
<gene>
    <name evidence="2" type="ORF">ACFQMH_32740</name>
</gene>
<feature type="domain" description="Peptidase S1" evidence="1">
    <location>
        <begin position="4"/>
        <end position="122"/>
    </location>
</feature>
<keyword evidence="2" id="KW-0378">Hydrolase</keyword>
<accession>A0ABW2EC63</accession>
<reference evidence="3" key="1">
    <citation type="journal article" date="2019" name="Int. J. Syst. Evol. Microbiol.">
        <title>The Global Catalogue of Microorganisms (GCM) 10K type strain sequencing project: providing services to taxonomists for standard genome sequencing and annotation.</title>
        <authorList>
            <consortium name="The Broad Institute Genomics Platform"/>
            <consortium name="The Broad Institute Genome Sequencing Center for Infectious Disease"/>
            <person name="Wu L."/>
            <person name="Ma J."/>
        </authorList>
    </citation>
    <scope>NUCLEOTIDE SEQUENCE [LARGE SCALE GENOMIC DNA]</scope>
    <source>
        <strain evidence="3">JCM 4855</strain>
    </source>
</reference>
<dbReference type="InterPro" id="IPR008999">
    <property type="entry name" value="Actin-crosslinking"/>
</dbReference>
<evidence type="ECO:0000259" key="1">
    <source>
        <dbReference type="Pfam" id="PF00089"/>
    </source>
</evidence>
<proteinExistence type="predicted"/>
<name>A0ABW2EC63_9ACTN</name>
<dbReference type="EMBL" id="JBHSYM010000080">
    <property type="protein sequence ID" value="MFC7016377.1"/>
    <property type="molecule type" value="Genomic_DNA"/>
</dbReference>
<dbReference type="SUPFAM" id="SSF50405">
    <property type="entry name" value="Actin-crosslinking proteins"/>
    <property type="match status" value="1"/>
</dbReference>
<keyword evidence="3" id="KW-1185">Reference proteome</keyword>
<protein>
    <submittedName>
        <fullName evidence="2">Trypsin-like serine protease</fullName>
        <ecNumber evidence="2">3.4.21.-</ecNumber>
    </submittedName>
</protein>
<sequence length="288" mass="29950">MLARLSSPVWGITPVALGSQAPVDGEELSVAGYGRTADGWVPDRLHAGSFTVTGTRGAELDIDSEDASVCMGDAGGPAVRAGAGGDELVAVSSRSWQGGCFGSDETRRAAVETRLDDITDWIGTRVARWSLKAQATGGYVSAELNATGDDAGRLQARADAVAGWEQFTLHTRDGGTTVALRSAANGLFVSTELNRTGAHEAMLRARSASVTGSWEQFTLVPQGGQYALRASANGKYVVAEANYTGEDTGLLRARSTSVAGWERFTLQHADTLRVVGAGPVGPTPLPLG</sequence>
<dbReference type="InterPro" id="IPR009003">
    <property type="entry name" value="Peptidase_S1_PA"/>
</dbReference>
<comment type="caution">
    <text evidence="2">The sequence shown here is derived from an EMBL/GenBank/DDBJ whole genome shotgun (WGS) entry which is preliminary data.</text>
</comment>
<dbReference type="InterPro" id="IPR043504">
    <property type="entry name" value="Peptidase_S1_PA_chymotrypsin"/>
</dbReference>
<dbReference type="SUPFAM" id="SSF50494">
    <property type="entry name" value="Trypsin-like serine proteases"/>
    <property type="match status" value="1"/>
</dbReference>
<dbReference type="Gene3D" id="2.80.10.50">
    <property type="match status" value="1"/>
</dbReference>
<dbReference type="CDD" id="cd00257">
    <property type="entry name" value="beta-trefoil_FSCN-like"/>
    <property type="match status" value="1"/>
</dbReference>
<evidence type="ECO:0000313" key="2">
    <source>
        <dbReference type="EMBL" id="MFC7016377.1"/>
    </source>
</evidence>